<comment type="caution">
    <text evidence="2">The sequence shown here is derived from an EMBL/GenBank/DDBJ whole genome shotgun (WGS) entry which is preliminary data.</text>
</comment>
<evidence type="ECO:0000313" key="3">
    <source>
        <dbReference type="Proteomes" id="UP000252255"/>
    </source>
</evidence>
<evidence type="ECO:0000313" key="2">
    <source>
        <dbReference type="EMBL" id="RCK45684.1"/>
    </source>
</evidence>
<evidence type="ECO:0008006" key="4">
    <source>
        <dbReference type="Google" id="ProtNLM"/>
    </source>
</evidence>
<protein>
    <recommendedName>
        <fullName evidence="4">DUF2946 domain-containing protein</fullName>
    </recommendedName>
</protein>
<accession>A0A367WW47</accession>
<name>A0A367WW47_9PROT</name>
<dbReference type="Proteomes" id="UP000252255">
    <property type="component" value="Unassembled WGS sequence"/>
</dbReference>
<evidence type="ECO:0000256" key="1">
    <source>
        <dbReference type="SAM" id="SignalP"/>
    </source>
</evidence>
<feature type="signal peptide" evidence="1">
    <location>
        <begin position="1"/>
        <end position="27"/>
    </location>
</feature>
<proteinExistence type="predicted"/>
<organism evidence="2 3">
    <name type="scientific">Thalassospira profundimaris</name>
    <dbReference type="NCBI Taxonomy" id="502049"/>
    <lineage>
        <taxon>Bacteria</taxon>
        <taxon>Pseudomonadati</taxon>
        <taxon>Pseudomonadota</taxon>
        <taxon>Alphaproteobacteria</taxon>
        <taxon>Rhodospirillales</taxon>
        <taxon>Thalassospiraceae</taxon>
        <taxon>Thalassospira</taxon>
    </lineage>
</organism>
<reference evidence="2 3" key="1">
    <citation type="submission" date="2014-07" db="EMBL/GenBank/DDBJ databases">
        <title>Draft genome sequence of Thalassospira profundimaris PR54-5.</title>
        <authorList>
            <person name="Lai Q."/>
            <person name="Shao Z."/>
        </authorList>
    </citation>
    <scope>NUCLEOTIDE SEQUENCE [LARGE SCALE GENOMIC DNA]</scope>
    <source>
        <strain evidence="2 3">PR54-5</strain>
    </source>
</reference>
<gene>
    <name evidence="2" type="ORF">TH30_11060</name>
</gene>
<dbReference type="RefSeq" id="WP_114098092.1">
    <property type="nucleotide sequence ID" value="NZ_JPWI01000006.1"/>
</dbReference>
<keyword evidence="1" id="KW-0732">Signal</keyword>
<dbReference type="EMBL" id="JPWI01000006">
    <property type="protein sequence ID" value="RCK45684.1"/>
    <property type="molecule type" value="Genomic_DNA"/>
</dbReference>
<sequence length="129" mass="13520">MKNMLRTLLSLLIVLSVIGTGTNQAFAQTAKHSSRADLVEITICSAEQTPKTILIDQNGNQVPEPAQCDCPTCPNCLIGSAFKLPLPIGEIGHDRKVILTVIPQSFDITGAASTAPATARAPPAQGLNS</sequence>
<dbReference type="OrthoDB" id="7361374at2"/>
<dbReference type="AlphaFoldDB" id="A0A367WW47"/>
<feature type="chain" id="PRO_5017083790" description="DUF2946 domain-containing protein" evidence="1">
    <location>
        <begin position="28"/>
        <end position="129"/>
    </location>
</feature>